<dbReference type="PRINTS" id="PR00398">
    <property type="entry name" value="STRDHORMONER"/>
</dbReference>
<feature type="domain" description="NR LBD" evidence="5">
    <location>
        <begin position="106"/>
        <end position="341"/>
    </location>
</feature>
<evidence type="ECO:0000256" key="3">
    <source>
        <dbReference type="ARBA" id="ARBA00023170"/>
    </source>
</evidence>
<keyword evidence="2" id="KW-0804">Transcription</keyword>
<dbReference type="EMBL" id="UXUI01007948">
    <property type="protein sequence ID" value="VDD89992.1"/>
    <property type="molecule type" value="Genomic_DNA"/>
</dbReference>
<dbReference type="STRING" id="51028.A0A0N4V4K2"/>
<evidence type="ECO:0000256" key="1">
    <source>
        <dbReference type="ARBA" id="ARBA00023015"/>
    </source>
</evidence>
<dbReference type="InterPro" id="IPR001723">
    <property type="entry name" value="Nuclear_hrmn_rcpt"/>
</dbReference>
<evidence type="ECO:0000256" key="2">
    <source>
        <dbReference type="ARBA" id="ARBA00023163"/>
    </source>
</evidence>
<proteinExistence type="predicted"/>
<dbReference type="InterPro" id="IPR000536">
    <property type="entry name" value="Nucl_hrmn_rcpt_lig-bd"/>
</dbReference>
<dbReference type="Proteomes" id="UP000274131">
    <property type="component" value="Unassembled WGS sequence"/>
</dbReference>
<dbReference type="InterPro" id="IPR050274">
    <property type="entry name" value="Nuclear_hormone_rcpt_NR2"/>
</dbReference>
<organism evidence="8">
    <name type="scientific">Enterobius vermicularis</name>
    <name type="common">Human pinworm</name>
    <dbReference type="NCBI Taxonomy" id="51028"/>
    <lineage>
        <taxon>Eukaryota</taxon>
        <taxon>Metazoa</taxon>
        <taxon>Ecdysozoa</taxon>
        <taxon>Nematoda</taxon>
        <taxon>Chromadorea</taxon>
        <taxon>Rhabditida</taxon>
        <taxon>Spirurina</taxon>
        <taxon>Oxyuridomorpha</taxon>
        <taxon>Oxyuroidea</taxon>
        <taxon>Oxyuridae</taxon>
        <taxon>Enterobius</taxon>
    </lineage>
</organism>
<keyword evidence="7" id="KW-1185">Reference proteome</keyword>
<keyword evidence="3" id="KW-0675">Receptor</keyword>
<protein>
    <submittedName>
        <fullName evidence="8">NR LBD domain-containing protein</fullName>
    </submittedName>
</protein>
<dbReference type="OrthoDB" id="5771769at2759"/>
<evidence type="ECO:0000313" key="7">
    <source>
        <dbReference type="Proteomes" id="UP000274131"/>
    </source>
</evidence>
<dbReference type="Gene3D" id="1.10.565.10">
    <property type="entry name" value="Retinoid X Receptor"/>
    <property type="match status" value="1"/>
</dbReference>
<keyword evidence="1" id="KW-0805">Transcription regulation</keyword>
<evidence type="ECO:0000313" key="6">
    <source>
        <dbReference type="EMBL" id="VDD89992.1"/>
    </source>
</evidence>
<reference evidence="6 7" key="2">
    <citation type="submission" date="2018-10" db="EMBL/GenBank/DDBJ databases">
        <authorList>
            <consortium name="Pathogen Informatics"/>
        </authorList>
    </citation>
    <scope>NUCLEOTIDE SEQUENCE [LARGE SCALE GENOMIC DNA]</scope>
</reference>
<feature type="compositionally biased region" description="Basic and acidic residues" evidence="4">
    <location>
        <begin position="369"/>
        <end position="380"/>
    </location>
</feature>
<sequence>MNLAVVYKAAVLIPREITVQNERDVIGKRQRASSTSSNAGPVSAIAVSATSGLVRRSSVPRRLSNMSNGENFEFKMTDSILKEISTFFRINSPPTTSPCPSTSWNNPKALLESLLASEKAIQRLRDSSHFGEGERKATINDIFSSLHSQLLLVIEWAKTLPPFAALTTEDQTALLKRFASQHVVLCVTYRSKNDINVLKLLNNSCIPRVKSGGEQIYPEHLYLRDCERMMDELVAPMRFLKMDDIEFVAMKACILFNPVARGLSSESRNKILESRRQVFDALQYYVNNKIPSDPNRIGDLTFFILSPLQTLANTISEDILVSKLAGVARIDQLMEELILAEGDGHDGHDQNTSSIYSLSADHQQQPVEKPSEHSSLHDSDTLADCIE</sequence>
<evidence type="ECO:0000313" key="8">
    <source>
        <dbReference type="WBParaSite" id="EVEC_0000505901-mRNA-1"/>
    </source>
</evidence>
<dbReference type="AlphaFoldDB" id="A0A0N4V4K2"/>
<dbReference type="WBParaSite" id="EVEC_0000505901-mRNA-1">
    <property type="protein sequence ID" value="EVEC_0000505901-mRNA-1"/>
    <property type="gene ID" value="EVEC_0000505901"/>
</dbReference>
<dbReference type="PROSITE" id="PS51843">
    <property type="entry name" value="NR_LBD"/>
    <property type="match status" value="1"/>
</dbReference>
<dbReference type="PANTHER" id="PTHR24083">
    <property type="entry name" value="NUCLEAR HORMONE RECEPTOR"/>
    <property type="match status" value="1"/>
</dbReference>
<dbReference type="SUPFAM" id="SSF48508">
    <property type="entry name" value="Nuclear receptor ligand-binding domain"/>
    <property type="match status" value="1"/>
</dbReference>
<dbReference type="Pfam" id="PF00104">
    <property type="entry name" value="Hormone_recep"/>
    <property type="match status" value="1"/>
</dbReference>
<gene>
    <name evidence="6" type="ORF">EVEC_LOCUS4743</name>
</gene>
<feature type="region of interest" description="Disordered" evidence="4">
    <location>
        <begin position="359"/>
        <end position="387"/>
    </location>
</feature>
<evidence type="ECO:0000256" key="4">
    <source>
        <dbReference type="SAM" id="MobiDB-lite"/>
    </source>
</evidence>
<dbReference type="InterPro" id="IPR035500">
    <property type="entry name" value="NHR-like_dom_sf"/>
</dbReference>
<dbReference type="SMART" id="SM00430">
    <property type="entry name" value="HOLI"/>
    <property type="match status" value="1"/>
</dbReference>
<accession>A0A0N4V4K2</accession>
<evidence type="ECO:0000259" key="5">
    <source>
        <dbReference type="PROSITE" id="PS51843"/>
    </source>
</evidence>
<reference evidence="8" key="1">
    <citation type="submission" date="2017-02" db="UniProtKB">
        <authorList>
            <consortium name="WormBaseParasite"/>
        </authorList>
    </citation>
    <scope>IDENTIFICATION</scope>
</reference>
<name>A0A0N4V4K2_ENTVE</name>